<dbReference type="SMART" id="SM01391">
    <property type="entry name" value="Filament"/>
    <property type="match status" value="1"/>
</dbReference>
<comment type="similarity">
    <text evidence="4">Belongs to the intermediate filament family.</text>
</comment>
<feature type="domain" description="IF rod" evidence="6">
    <location>
        <begin position="205"/>
        <end position="517"/>
    </location>
</feature>
<reference evidence="7" key="1">
    <citation type="journal article" date="2023" name="Science">
        <title>Genome structures resolve the early diversification of teleost fishes.</title>
        <authorList>
            <person name="Parey E."/>
            <person name="Louis A."/>
            <person name="Montfort J."/>
            <person name="Bouchez O."/>
            <person name="Roques C."/>
            <person name="Iampietro C."/>
            <person name="Lluch J."/>
            <person name="Castinel A."/>
            <person name="Donnadieu C."/>
            <person name="Desvignes T."/>
            <person name="Floi Bucao C."/>
            <person name="Jouanno E."/>
            <person name="Wen M."/>
            <person name="Mejri S."/>
            <person name="Dirks R."/>
            <person name="Jansen H."/>
            <person name="Henkel C."/>
            <person name="Chen W.J."/>
            <person name="Zahm M."/>
            <person name="Cabau C."/>
            <person name="Klopp C."/>
            <person name="Thompson A.W."/>
            <person name="Robinson-Rechavi M."/>
            <person name="Braasch I."/>
            <person name="Lecointre G."/>
            <person name="Bobe J."/>
            <person name="Postlethwait J.H."/>
            <person name="Berthelot C."/>
            <person name="Roest Crollius H."/>
            <person name="Guiguen Y."/>
        </authorList>
    </citation>
    <scope>NUCLEOTIDE SEQUENCE</scope>
    <source>
        <strain evidence="7">WJC10195</strain>
    </source>
</reference>
<evidence type="ECO:0000256" key="5">
    <source>
        <dbReference type="SAM" id="Coils"/>
    </source>
</evidence>
<dbReference type="PANTHER" id="PTHR45616:SF21">
    <property type="entry name" value="KERATIN, TYPE II CYTOSKELETAL 7"/>
    <property type="match status" value="1"/>
</dbReference>
<evidence type="ECO:0000259" key="6">
    <source>
        <dbReference type="PROSITE" id="PS51842"/>
    </source>
</evidence>
<evidence type="ECO:0000256" key="2">
    <source>
        <dbReference type="ARBA" id="ARBA00022754"/>
    </source>
</evidence>
<dbReference type="InterPro" id="IPR018039">
    <property type="entry name" value="IF_conserved"/>
</dbReference>
<keyword evidence="8" id="KW-1185">Reference proteome</keyword>
<dbReference type="InterPro" id="IPR039008">
    <property type="entry name" value="IF_rod_dom"/>
</dbReference>
<dbReference type="PANTHER" id="PTHR45616">
    <property type="entry name" value="GATA-TYPE DOMAIN-CONTAINING PROTEIN"/>
    <property type="match status" value="1"/>
</dbReference>
<name>A0A9Q1FZ42_SYNKA</name>
<dbReference type="FunFam" id="1.20.5.170:FF:000004">
    <property type="entry name" value="Keratin, type II cytoskeletal 5"/>
    <property type="match status" value="1"/>
</dbReference>
<dbReference type="Pfam" id="PF16208">
    <property type="entry name" value="Keratin_2_head"/>
    <property type="match status" value="1"/>
</dbReference>
<dbReference type="Proteomes" id="UP001152622">
    <property type="component" value="Chromosome 3"/>
</dbReference>
<dbReference type="GO" id="GO:0031424">
    <property type="term" value="P:keratinization"/>
    <property type="evidence" value="ECO:0007669"/>
    <property type="project" value="TreeGrafter"/>
</dbReference>
<evidence type="ECO:0000313" key="8">
    <source>
        <dbReference type="Proteomes" id="UP001152622"/>
    </source>
</evidence>
<dbReference type="Pfam" id="PF00038">
    <property type="entry name" value="Filament"/>
    <property type="match status" value="1"/>
</dbReference>
<dbReference type="EMBL" id="JAINUF010000003">
    <property type="protein sequence ID" value="KAJ8369943.1"/>
    <property type="molecule type" value="Genomic_DNA"/>
</dbReference>
<dbReference type="InterPro" id="IPR003054">
    <property type="entry name" value="Keratin_II"/>
</dbReference>
<dbReference type="GO" id="GO:0045109">
    <property type="term" value="P:intermediate filament organization"/>
    <property type="evidence" value="ECO:0007669"/>
    <property type="project" value="TreeGrafter"/>
</dbReference>
<dbReference type="OrthoDB" id="8954079at2759"/>
<evidence type="ECO:0000313" key="7">
    <source>
        <dbReference type="EMBL" id="KAJ8369943.1"/>
    </source>
</evidence>
<feature type="coiled-coil region" evidence="5">
    <location>
        <begin position="422"/>
        <end position="488"/>
    </location>
</feature>
<accession>A0A9Q1FZ42</accession>
<protein>
    <recommendedName>
        <fullName evidence="6">IF rod domain-containing protein</fullName>
    </recommendedName>
</protein>
<evidence type="ECO:0000256" key="1">
    <source>
        <dbReference type="ARBA" id="ARBA00022744"/>
    </source>
</evidence>
<dbReference type="GO" id="GO:0045095">
    <property type="term" value="C:keratin filament"/>
    <property type="evidence" value="ECO:0007669"/>
    <property type="project" value="InterPro"/>
</dbReference>
<organism evidence="7 8">
    <name type="scientific">Synaphobranchus kaupii</name>
    <name type="common">Kaup's arrowtooth eel</name>
    <dbReference type="NCBI Taxonomy" id="118154"/>
    <lineage>
        <taxon>Eukaryota</taxon>
        <taxon>Metazoa</taxon>
        <taxon>Chordata</taxon>
        <taxon>Craniata</taxon>
        <taxon>Vertebrata</taxon>
        <taxon>Euteleostomi</taxon>
        <taxon>Actinopterygii</taxon>
        <taxon>Neopterygii</taxon>
        <taxon>Teleostei</taxon>
        <taxon>Anguilliformes</taxon>
        <taxon>Synaphobranchidae</taxon>
        <taxon>Synaphobranchus</taxon>
    </lineage>
</organism>
<proteinExistence type="inferred from homology"/>
<feature type="coiled-coil region" evidence="5">
    <location>
        <begin position="258"/>
        <end position="359"/>
    </location>
</feature>
<gene>
    <name evidence="7" type="ORF">SKAU_G00099710</name>
</gene>
<dbReference type="InterPro" id="IPR032444">
    <property type="entry name" value="Keratin_2_head"/>
</dbReference>
<dbReference type="Gene3D" id="1.20.5.170">
    <property type="match status" value="1"/>
</dbReference>
<dbReference type="FunFam" id="1.20.5.1160:FF:000001">
    <property type="entry name" value="Keratin type II"/>
    <property type="match status" value="1"/>
</dbReference>
<dbReference type="Gene3D" id="1.20.5.500">
    <property type="entry name" value="Single helix bin"/>
    <property type="match status" value="1"/>
</dbReference>
<keyword evidence="3 5" id="KW-0175">Coiled coil</keyword>
<dbReference type="GO" id="GO:0030280">
    <property type="term" value="F:structural constituent of skin epidermis"/>
    <property type="evidence" value="ECO:0007669"/>
    <property type="project" value="TreeGrafter"/>
</dbReference>
<evidence type="ECO:0000256" key="3">
    <source>
        <dbReference type="ARBA" id="ARBA00023054"/>
    </source>
</evidence>
<dbReference type="SUPFAM" id="SSF64593">
    <property type="entry name" value="Intermediate filament protein, coiled coil region"/>
    <property type="match status" value="2"/>
</dbReference>
<keyword evidence="2 4" id="KW-0403">Intermediate filament</keyword>
<evidence type="ECO:0000256" key="4">
    <source>
        <dbReference type="RuleBase" id="RU000685"/>
    </source>
</evidence>
<comment type="caution">
    <text evidence="7">The sequence shown here is derived from an EMBL/GenBank/DDBJ whole genome shotgun (WGS) entry which is preliminary data.</text>
</comment>
<dbReference type="PROSITE" id="PS51842">
    <property type="entry name" value="IF_ROD_2"/>
    <property type="match status" value="1"/>
</dbReference>
<keyword evidence="1" id="KW-0416">Keratin</keyword>
<dbReference type="PRINTS" id="PR01276">
    <property type="entry name" value="TYPE2KERATIN"/>
</dbReference>
<dbReference type="Gene3D" id="1.20.5.1160">
    <property type="entry name" value="Vasodilator-stimulated phosphoprotein"/>
    <property type="match status" value="1"/>
</dbReference>
<dbReference type="PROSITE" id="PS00226">
    <property type="entry name" value="IF_ROD_1"/>
    <property type="match status" value="1"/>
</dbReference>
<dbReference type="AlphaFoldDB" id="A0A9Q1FZ42"/>
<sequence length="650" mass="67818">MFHRSSSGFTGVSNIGLGSGLRSGYATSASAVGARGFSSKSYAGVSQATSSRRSAFASGSTAAIGMSGIAGARGYGISGAVGGGVGGYGNVMYGTSGVLGANARLGAGAGISGPGFGGPGFGGPGFGGPGFSGPGFSGPGGLGSGFRPGFGGPGPAFGTPGFGGPGIGGPGSYIPPISAVTVNPGLLVPLDLAVDPTLQVVRTQEKDQIKTLNNHFASFIQKVRFLEQQNKLLETKWTLLQEQTITRSNIDTMYEAYISNIRRQLDSLGNEKVKLDGELKNMHNLVDEFKSRYEDEINKRAIVENEFVLLKKDVDIAYMTKVDLESQVDSLQDQINFLRAVYEEELRELQSQIKDTAVVVEMNDDRVTLNMQSIVADVRTQYEEITKRSRVETEAYYQQKMEAITTTSGKFTEDLRTTKVEMAEMTRNITRLHTEIESTKTQSASLQAQIVEVTARGEDAISDAKLRIKELDEALLRAKQDMAHQVREYQELMNVKLALDIEIATYRKLLEGEEFRLYTGGPSATIHVQSALGSYSVDNIGGLASMGSRVGLGGAGGMAMSMGGVGGGVGVGIGSGVGGIGYGTSGALGVGAATTSGAFGYGQGMSASMGGASVAGVGLRSSMGMGMGMANMSGINYNLAASGLNTSRII</sequence>
<dbReference type="GO" id="GO:0005615">
    <property type="term" value="C:extracellular space"/>
    <property type="evidence" value="ECO:0007669"/>
    <property type="project" value="TreeGrafter"/>
</dbReference>